<dbReference type="GeneID" id="85464889"/>
<evidence type="ECO:0000313" key="2">
    <source>
        <dbReference type="Proteomes" id="UP001224890"/>
    </source>
</evidence>
<sequence length="471" mass="52694">MDVDLRLLVNRLRRRHKKSFWHTRTPVTSPHQRLIRLPVRRRHYLLEVGNAPIENVADMNNGPTSGLPNLTKVEAETLGTTDRDCASSWPDGFDGHFEVRPQTSQPVTGAAQSRIHILPWPIAYWVSAACRSMGTQYATAPAGDDLSLVTVIFKDIFYYVPASGSSVLLQARSGEGFLKKLPEQHEQHVAQRGEFRCHYDANDSLENTLWSSRLELSLISSKETSCLLPKQAKVRKVIILGGVPKLQHATLAGPAAFCQFSNRLTNRWACAQTQSLYPYPYLARLLIRTKYGYILVEAQGLGPPSGPEDRTAERGIWLVPFPPFPTRPMNSTLLRTDTDLWSSYGVPSQFLSQIFAQRQYHHIERPEGTAQHAGRLARVQAQARQKLSSRTMGQLPLGTLLLIRPTSMGWQPLGRFRSGPVNAVNITKPRPGLPAWVPDWRACQGKKAGPLMKDSGQARCHCAWSRSASQE</sequence>
<name>A0AAJ0F0R4_9PEZI</name>
<protein>
    <submittedName>
        <fullName evidence="1">Uncharacterized protein</fullName>
    </submittedName>
</protein>
<comment type="caution">
    <text evidence="1">The sequence shown here is derived from an EMBL/GenBank/DDBJ whole genome shotgun (WGS) entry which is preliminary data.</text>
</comment>
<organism evidence="1 2">
    <name type="scientific">Colletotrichum godetiae</name>
    <dbReference type="NCBI Taxonomy" id="1209918"/>
    <lineage>
        <taxon>Eukaryota</taxon>
        <taxon>Fungi</taxon>
        <taxon>Dikarya</taxon>
        <taxon>Ascomycota</taxon>
        <taxon>Pezizomycotina</taxon>
        <taxon>Sordariomycetes</taxon>
        <taxon>Hypocreomycetidae</taxon>
        <taxon>Glomerellales</taxon>
        <taxon>Glomerellaceae</taxon>
        <taxon>Colletotrichum</taxon>
        <taxon>Colletotrichum acutatum species complex</taxon>
    </lineage>
</organism>
<dbReference type="Proteomes" id="UP001224890">
    <property type="component" value="Unassembled WGS sequence"/>
</dbReference>
<dbReference type="EMBL" id="JAHMHR010000001">
    <property type="protein sequence ID" value="KAK1701490.1"/>
    <property type="molecule type" value="Genomic_DNA"/>
</dbReference>
<reference evidence="1" key="1">
    <citation type="submission" date="2021-06" db="EMBL/GenBank/DDBJ databases">
        <title>Comparative genomics, transcriptomics and evolutionary studies reveal genomic signatures of adaptation to plant cell wall in hemibiotrophic fungi.</title>
        <authorList>
            <consortium name="DOE Joint Genome Institute"/>
            <person name="Baroncelli R."/>
            <person name="Diaz J.F."/>
            <person name="Benocci T."/>
            <person name="Peng M."/>
            <person name="Battaglia E."/>
            <person name="Haridas S."/>
            <person name="Andreopoulos W."/>
            <person name="Labutti K."/>
            <person name="Pangilinan J."/>
            <person name="Floch G.L."/>
            <person name="Makela M.R."/>
            <person name="Henrissat B."/>
            <person name="Grigoriev I.V."/>
            <person name="Crouch J.A."/>
            <person name="De Vries R.P."/>
            <person name="Sukno S.A."/>
            <person name="Thon M.R."/>
        </authorList>
    </citation>
    <scope>NUCLEOTIDE SEQUENCE</scope>
    <source>
        <strain evidence="1">CBS 193.32</strain>
    </source>
</reference>
<proteinExistence type="predicted"/>
<gene>
    <name evidence="1" type="ORF">BDP55DRAFT_736702</name>
</gene>
<evidence type="ECO:0000313" key="1">
    <source>
        <dbReference type="EMBL" id="KAK1701490.1"/>
    </source>
</evidence>
<dbReference type="AlphaFoldDB" id="A0AAJ0F0R4"/>
<keyword evidence="2" id="KW-1185">Reference proteome</keyword>
<dbReference type="RefSeq" id="XP_060437245.1">
    <property type="nucleotide sequence ID" value="XM_060580363.1"/>
</dbReference>
<accession>A0AAJ0F0R4</accession>